<dbReference type="PIRSF" id="PIRSF033913">
    <property type="entry name" value="S-S_format_DsbB"/>
    <property type="match status" value="1"/>
</dbReference>
<feature type="transmembrane region" description="Helical" evidence="5">
    <location>
        <begin position="12"/>
        <end position="37"/>
    </location>
</feature>
<dbReference type="EMBL" id="CCXQ01000070">
    <property type="protein sequence ID" value="CEG20715.1"/>
    <property type="molecule type" value="Genomic_DNA"/>
</dbReference>
<gene>
    <name evidence="6" type="primary">possible dsbB</name>
    <name evidence="6" type="ORF">ANAPHAGO_00476</name>
</gene>
<dbReference type="Pfam" id="PF02600">
    <property type="entry name" value="DsbB"/>
    <property type="match status" value="1"/>
</dbReference>
<sequence length="165" mass="18406">MKDIFGVHMKKCGALFFVGSVIALAIAYVAQMFFGLVPCKLCLYERVPYFIALIPSIIMMFKSFKGLFFVVVICYVAGIIISIYHAGLEYGWFTDFLHCAGDVGFGTSLEDIKANLLSKAEVVSCKVPSFVFMGISLSGWNAVYAISILICAFLLRVRYTRDHHK</sequence>
<feature type="transmembrane region" description="Helical" evidence="5">
    <location>
        <begin position="130"/>
        <end position="155"/>
    </location>
</feature>
<evidence type="ECO:0000256" key="5">
    <source>
        <dbReference type="SAM" id="Phobius"/>
    </source>
</evidence>
<keyword evidence="3 5" id="KW-1133">Transmembrane helix</keyword>
<dbReference type="AlphaFoldDB" id="A0A098EG05"/>
<dbReference type="Proteomes" id="UP000055047">
    <property type="component" value="Unassembled WGS sequence"/>
</dbReference>
<evidence type="ECO:0000256" key="3">
    <source>
        <dbReference type="ARBA" id="ARBA00022989"/>
    </source>
</evidence>
<dbReference type="SUPFAM" id="SSF158442">
    <property type="entry name" value="DsbB-like"/>
    <property type="match status" value="1"/>
</dbReference>
<dbReference type="GO" id="GO:0016020">
    <property type="term" value="C:membrane"/>
    <property type="evidence" value="ECO:0007669"/>
    <property type="project" value="UniProtKB-SubCell"/>
</dbReference>
<feature type="transmembrane region" description="Helical" evidence="5">
    <location>
        <begin position="68"/>
        <end position="87"/>
    </location>
</feature>
<comment type="subcellular location">
    <subcellularLocation>
        <location evidence="1">Membrane</location>
        <topology evidence="1">Multi-pass membrane protein</topology>
    </subcellularLocation>
</comment>
<evidence type="ECO:0000256" key="4">
    <source>
        <dbReference type="ARBA" id="ARBA00023136"/>
    </source>
</evidence>
<name>A0A098EG05_ANAPH</name>
<evidence type="ECO:0000313" key="7">
    <source>
        <dbReference type="Proteomes" id="UP000055047"/>
    </source>
</evidence>
<accession>A0A098EG05</accession>
<evidence type="ECO:0000256" key="1">
    <source>
        <dbReference type="ARBA" id="ARBA00004141"/>
    </source>
</evidence>
<evidence type="ECO:0000313" key="6">
    <source>
        <dbReference type="EMBL" id="CEG20715.1"/>
    </source>
</evidence>
<dbReference type="InterPro" id="IPR024199">
    <property type="entry name" value="Uncharacterised_DsbB"/>
</dbReference>
<dbReference type="Gene3D" id="1.20.1550.10">
    <property type="entry name" value="DsbB-like"/>
    <property type="match status" value="1"/>
</dbReference>
<keyword evidence="4 5" id="KW-0472">Membrane</keyword>
<dbReference type="InterPro" id="IPR003752">
    <property type="entry name" value="DiS_bond_form_DsbB/BdbC"/>
</dbReference>
<protein>
    <submittedName>
        <fullName evidence="6">Putative disulfide bond formation protein B</fullName>
    </submittedName>
</protein>
<organism evidence="6 7">
    <name type="scientific">Anaplasma phagocytophilum</name>
    <name type="common">Ehrlichia phagocytophila</name>
    <dbReference type="NCBI Taxonomy" id="948"/>
    <lineage>
        <taxon>Bacteria</taxon>
        <taxon>Pseudomonadati</taxon>
        <taxon>Pseudomonadota</taxon>
        <taxon>Alphaproteobacteria</taxon>
        <taxon>Rickettsiales</taxon>
        <taxon>Anaplasmataceae</taxon>
        <taxon>Anaplasma</taxon>
        <taxon>phagocytophilum group</taxon>
    </lineage>
</organism>
<evidence type="ECO:0000256" key="2">
    <source>
        <dbReference type="ARBA" id="ARBA00022692"/>
    </source>
</evidence>
<proteinExistence type="predicted"/>
<dbReference type="GO" id="GO:0006457">
    <property type="term" value="P:protein folding"/>
    <property type="evidence" value="ECO:0007669"/>
    <property type="project" value="InterPro"/>
</dbReference>
<dbReference type="InterPro" id="IPR023380">
    <property type="entry name" value="DsbB-like_sf"/>
</dbReference>
<dbReference type="GO" id="GO:0015035">
    <property type="term" value="F:protein-disulfide reductase activity"/>
    <property type="evidence" value="ECO:0007669"/>
    <property type="project" value="InterPro"/>
</dbReference>
<keyword evidence="2 5" id="KW-0812">Transmembrane</keyword>
<reference evidence="6 7" key="1">
    <citation type="submission" date="2014-09" db="EMBL/GenBank/DDBJ databases">
        <authorList>
            <person name="Loux Valentin"/>
            <person name="Dugat Thibaut"/>
        </authorList>
    </citation>
    <scope>NUCLEOTIDE SEQUENCE [LARGE SCALE GENOMIC DNA]</scope>
    <source>
        <strain evidence="6 7">BOV-10_179</strain>
    </source>
</reference>